<dbReference type="STRING" id="1032488.HMPREF9371_1390"/>
<dbReference type="EMBL" id="AGAY01000050">
    <property type="protein sequence ID" value="EGY52401.1"/>
    <property type="molecule type" value="Genomic_DNA"/>
</dbReference>
<evidence type="ECO:0000313" key="2">
    <source>
        <dbReference type="Proteomes" id="UP000003019"/>
    </source>
</evidence>
<dbReference type="AlphaFoldDB" id="G4CID0"/>
<proteinExistence type="predicted"/>
<evidence type="ECO:0000313" key="1">
    <source>
        <dbReference type="EMBL" id="EGY52401.1"/>
    </source>
</evidence>
<comment type="caution">
    <text evidence="1">The sequence shown here is derived from an EMBL/GenBank/DDBJ whole genome shotgun (WGS) entry which is preliminary data.</text>
</comment>
<gene>
    <name evidence="1" type="ORF">HMPREF9371_1390</name>
</gene>
<accession>G4CID0</accession>
<protein>
    <submittedName>
        <fullName evidence="1">Uncharacterized protein</fullName>
    </submittedName>
</protein>
<dbReference type="PATRIC" id="fig|1032488.3.peg.1313"/>
<name>G4CID0_9NEIS</name>
<dbReference type="HOGENOM" id="CLU_2899521_0_0_4"/>
<organism evidence="1 2">
    <name type="scientific">Neisseria shayeganii 871</name>
    <dbReference type="NCBI Taxonomy" id="1032488"/>
    <lineage>
        <taxon>Bacteria</taxon>
        <taxon>Pseudomonadati</taxon>
        <taxon>Pseudomonadota</taxon>
        <taxon>Betaproteobacteria</taxon>
        <taxon>Neisseriales</taxon>
        <taxon>Neisseriaceae</taxon>
        <taxon>Neisseria</taxon>
    </lineage>
</organism>
<keyword evidence="2" id="KW-1185">Reference proteome</keyword>
<sequence>MGARRADRRQTLRLYFRNARSVNFCKYRLRLALRRRFALPEVPVLCGVRGMMGYLKPAPTRA</sequence>
<reference evidence="1 2" key="1">
    <citation type="submission" date="2011-05" db="EMBL/GenBank/DDBJ databases">
        <authorList>
            <person name="Muzny D."/>
            <person name="Qin X."/>
            <person name="Deng J."/>
            <person name="Jiang H."/>
            <person name="Liu Y."/>
            <person name="Qu J."/>
            <person name="Song X.-Z."/>
            <person name="Zhang L."/>
            <person name="Thornton R."/>
            <person name="Coyle M."/>
            <person name="Francisco L."/>
            <person name="Jackson L."/>
            <person name="Javaid M."/>
            <person name="Korchina V."/>
            <person name="Kovar C."/>
            <person name="Mata R."/>
            <person name="Mathew T."/>
            <person name="Ngo R."/>
            <person name="Nguyen L."/>
            <person name="Nguyen N."/>
            <person name="Okwuonu G."/>
            <person name="Ongeri F."/>
            <person name="Pham C."/>
            <person name="Simmons D."/>
            <person name="Wilczek-Boney K."/>
            <person name="Hale W."/>
            <person name="Jakkamsetti A."/>
            <person name="Pham P."/>
            <person name="Ruth R."/>
            <person name="San Lucas F."/>
            <person name="Warren J."/>
            <person name="Zhang J."/>
            <person name="Zhao Z."/>
            <person name="Zhou C."/>
            <person name="Zhu D."/>
            <person name="Lee S."/>
            <person name="Bess C."/>
            <person name="Blankenburg K."/>
            <person name="Forbes L."/>
            <person name="Fu Q."/>
            <person name="Gubbala S."/>
            <person name="Hirani K."/>
            <person name="Jayaseelan J.C."/>
            <person name="Lara F."/>
            <person name="Munidasa M."/>
            <person name="Palculict T."/>
            <person name="Patil S."/>
            <person name="Pu L.-L."/>
            <person name="Saada N."/>
            <person name="Tang L."/>
            <person name="Weissenberger G."/>
            <person name="Zhu Y."/>
            <person name="Hemphill L."/>
            <person name="Shang Y."/>
            <person name="Youmans B."/>
            <person name="Ayvaz T."/>
            <person name="Ross M."/>
            <person name="Santibanez J."/>
            <person name="Aqrawi P."/>
            <person name="Gross S."/>
            <person name="Joshi V."/>
            <person name="Fowler G."/>
            <person name="Nazareth L."/>
            <person name="Reid J."/>
            <person name="Worley K."/>
            <person name="Petrosino J."/>
            <person name="Highlander S."/>
            <person name="Gibbs R."/>
        </authorList>
    </citation>
    <scope>NUCLEOTIDE SEQUENCE [LARGE SCALE GENOMIC DNA]</scope>
    <source>
        <strain evidence="1 2">871</strain>
    </source>
</reference>
<dbReference type="Proteomes" id="UP000003019">
    <property type="component" value="Unassembled WGS sequence"/>
</dbReference>